<dbReference type="InterPro" id="IPR016162">
    <property type="entry name" value="Ald_DH_N"/>
</dbReference>
<feature type="active site" evidence="6">
    <location>
        <position position="274"/>
    </location>
</feature>
<comment type="caution">
    <text evidence="8">The sequence shown here is derived from an EMBL/GenBank/DDBJ whole genome shotgun (WGS) entry which is preliminary data.</text>
</comment>
<evidence type="ECO:0000256" key="1">
    <source>
        <dbReference type="ARBA" id="ARBA00009986"/>
    </source>
</evidence>
<dbReference type="Pfam" id="PF00171">
    <property type="entry name" value="Aldedh"/>
    <property type="match status" value="1"/>
</dbReference>
<keyword evidence="3" id="KW-0520">NAD</keyword>
<feature type="non-terminal residue" evidence="8">
    <location>
        <position position="1"/>
    </location>
</feature>
<name>A0ABD2SVF7_9SOLN</name>
<dbReference type="GO" id="GO:0004029">
    <property type="term" value="F:aldehyde dehydrogenase (NAD+) activity"/>
    <property type="evidence" value="ECO:0007669"/>
    <property type="project" value="UniProtKB-EC"/>
</dbReference>
<dbReference type="FunFam" id="3.40.605.10:FF:000004">
    <property type="entry name" value="Aldehyde dehydrogenase"/>
    <property type="match status" value="1"/>
</dbReference>
<keyword evidence="2" id="KW-0560">Oxidoreductase</keyword>
<evidence type="ECO:0000259" key="7">
    <source>
        <dbReference type="Pfam" id="PF00171"/>
    </source>
</evidence>
<dbReference type="Gene3D" id="3.40.605.10">
    <property type="entry name" value="Aldehyde Dehydrogenase, Chain A, domain 1"/>
    <property type="match status" value="1"/>
</dbReference>
<feature type="active site" evidence="6">
    <location>
        <position position="236"/>
    </location>
</feature>
<comment type="similarity">
    <text evidence="1">Belongs to the aldehyde dehydrogenase family.</text>
</comment>
<evidence type="ECO:0000256" key="3">
    <source>
        <dbReference type="ARBA" id="ARBA00023027"/>
    </source>
</evidence>
<evidence type="ECO:0000256" key="5">
    <source>
        <dbReference type="ARBA" id="ARBA00049194"/>
    </source>
</evidence>
<evidence type="ECO:0000313" key="8">
    <source>
        <dbReference type="EMBL" id="KAL3347711.1"/>
    </source>
</evidence>
<dbReference type="EC" id="1.2.1.3" evidence="4"/>
<keyword evidence="9" id="KW-1185">Reference proteome</keyword>
<dbReference type="AlphaFoldDB" id="A0ABD2SVF7"/>
<reference evidence="8 9" key="1">
    <citation type="submission" date="2024-05" db="EMBL/GenBank/DDBJ databases">
        <title>De novo assembly of an allotetraploid wild potato.</title>
        <authorList>
            <person name="Hosaka A.J."/>
        </authorList>
    </citation>
    <scope>NUCLEOTIDE SEQUENCE [LARGE SCALE GENOMIC DNA]</scope>
    <source>
        <tissue evidence="8">Young leaves</tissue>
    </source>
</reference>
<sequence length="507" mass="56657">LKRKLNIMSTTTTTKLCNSHPTTTQMMLECEKELEVLKETFKSGKTKEESWRRSQLKNLLKLLEEKEDDIFKALKQDLGKHKVEAYRDEVGTLVKSVHYALDGLKQWMSAKKAKLPVAAFPSSAELLPEPLGLVLIISSWNFPFSLSLEPLIGAIAAGNVVVLKPSDQAPASSSVLAKIIPNYLDNKAIKVIEGDYTVGDKLLQQTWDKIFFTGSPKVAQIVMGAAAKHLTPVTLELGGKCPVIIDSLSSSWDKKIALKRILSGKFGSCAGQACIGIDYILVDKTFVNELVKLIKLGIPKMFGENPKESHSISRIVNRNHFLRLKNLLDEPMVKTSVIYGGSSDEDNLYIEPTVLLDPPMQSTIMTEEIFGPLLPIITLDKIEDSIEFINARPKPLTIYAFTKNEEFKRKITKRTSSGSLVFNDTIIQYAADTLPFGGVGQSGFGRYHGKFSFDTFSHEKAIARRSFLTDIWFRYPPWSDHTLQLFKSAFIYDYLSIVLITLGLKKA</sequence>
<dbReference type="EMBL" id="JBJKTR010000013">
    <property type="protein sequence ID" value="KAL3347711.1"/>
    <property type="molecule type" value="Genomic_DNA"/>
</dbReference>
<dbReference type="Gene3D" id="3.40.309.10">
    <property type="entry name" value="Aldehyde Dehydrogenase, Chain A, domain 2"/>
    <property type="match status" value="1"/>
</dbReference>
<dbReference type="InterPro" id="IPR016161">
    <property type="entry name" value="Ald_DH/histidinol_DH"/>
</dbReference>
<organism evidence="8 9">
    <name type="scientific">Solanum stoloniferum</name>
    <dbReference type="NCBI Taxonomy" id="62892"/>
    <lineage>
        <taxon>Eukaryota</taxon>
        <taxon>Viridiplantae</taxon>
        <taxon>Streptophyta</taxon>
        <taxon>Embryophyta</taxon>
        <taxon>Tracheophyta</taxon>
        <taxon>Spermatophyta</taxon>
        <taxon>Magnoliopsida</taxon>
        <taxon>eudicotyledons</taxon>
        <taxon>Gunneridae</taxon>
        <taxon>Pentapetalae</taxon>
        <taxon>asterids</taxon>
        <taxon>lamiids</taxon>
        <taxon>Solanales</taxon>
        <taxon>Solanaceae</taxon>
        <taxon>Solanoideae</taxon>
        <taxon>Solaneae</taxon>
        <taxon>Solanum</taxon>
    </lineage>
</organism>
<evidence type="ECO:0000256" key="6">
    <source>
        <dbReference type="PIRSR" id="PIRSR036492-1"/>
    </source>
</evidence>
<accession>A0ABD2SVF7</accession>
<dbReference type="PIRSF" id="PIRSF036492">
    <property type="entry name" value="ALDH"/>
    <property type="match status" value="1"/>
</dbReference>
<dbReference type="GO" id="GO:0009737">
    <property type="term" value="P:response to abscisic acid"/>
    <property type="evidence" value="ECO:0007669"/>
    <property type="project" value="UniProtKB-ARBA"/>
</dbReference>
<dbReference type="InterPro" id="IPR015590">
    <property type="entry name" value="Aldehyde_DH_dom"/>
</dbReference>
<dbReference type="PANTHER" id="PTHR43570">
    <property type="entry name" value="ALDEHYDE DEHYDROGENASE"/>
    <property type="match status" value="1"/>
</dbReference>
<proteinExistence type="inferred from homology"/>
<protein>
    <recommendedName>
        <fullName evidence="4">aldehyde dehydrogenase (NAD(+))</fullName>
        <ecNumber evidence="4">1.2.1.3</ecNumber>
    </recommendedName>
</protein>
<comment type="catalytic activity">
    <reaction evidence="5">
        <text>an aldehyde + NAD(+) + H2O = a carboxylate + NADH + 2 H(+)</text>
        <dbReference type="Rhea" id="RHEA:16185"/>
        <dbReference type="ChEBI" id="CHEBI:15377"/>
        <dbReference type="ChEBI" id="CHEBI:15378"/>
        <dbReference type="ChEBI" id="CHEBI:17478"/>
        <dbReference type="ChEBI" id="CHEBI:29067"/>
        <dbReference type="ChEBI" id="CHEBI:57540"/>
        <dbReference type="ChEBI" id="CHEBI:57945"/>
        <dbReference type="EC" id="1.2.1.3"/>
    </reaction>
</comment>
<dbReference type="Proteomes" id="UP001627284">
    <property type="component" value="Unassembled WGS sequence"/>
</dbReference>
<feature type="domain" description="Aldehyde dehydrogenase" evidence="7">
    <location>
        <begin position="29"/>
        <end position="461"/>
    </location>
</feature>
<dbReference type="SUPFAM" id="SSF53720">
    <property type="entry name" value="ALDH-like"/>
    <property type="match status" value="1"/>
</dbReference>
<dbReference type="InterPro" id="IPR016163">
    <property type="entry name" value="Ald_DH_C"/>
</dbReference>
<evidence type="ECO:0000256" key="2">
    <source>
        <dbReference type="ARBA" id="ARBA00023002"/>
    </source>
</evidence>
<evidence type="ECO:0000313" key="9">
    <source>
        <dbReference type="Proteomes" id="UP001627284"/>
    </source>
</evidence>
<evidence type="ECO:0000256" key="4">
    <source>
        <dbReference type="ARBA" id="ARBA00024226"/>
    </source>
</evidence>
<gene>
    <name evidence="8" type="ORF">AABB24_021408</name>
</gene>
<dbReference type="FunFam" id="3.40.309.10:FF:000003">
    <property type="entry name" value="Aldehyde dehydrogenase"/>
    <property type="match status" value="1"/>
</dbReference>
<dbReference type="InterPro" id="IPR012394">
    <property type="entry name" value="Aldehyde_DH_NAD(P)"/>
</dbReference>
<dbReference type="PANTHER" id="PTHR43570:SF30">
    <property type="entry name" value="ALDEHYDE DEHYDROGENASE"/>
    <property type="match status" value="1"/>
</dbReference>